<evidence type="ECO:0000313" key="5">
    <source>
        <dbReference type="Proteomes" id="UP000464330"/>
    </source>
</evidence>
<organism evidence="2 4">
    <name type="scientific">Paenibacillus larvae subsp. larvae</name>
    <dbReference type="NCBI Taxonomy" id="147375"/>
    <lineage>
        <taxon>Bacteria</taxon>
        <taxon>Bacillati</taxon>
        <taxon>Bacillota</taxon>
        <taxon>Bacilli</taxon>
        <taxon>Bacillales</taxon>
        <taxon>Paenibacillaceae</taxon>
        <taxon>Paenibacillus</taxon>
    </lineage>
</organism>
<dbReference type="Proteomes" id="UP000239833">
    <property type="component" value="Chromosome"/>
</dbReference>
<dbReference type="InterPro" id="IPR024301">
    <property type="entry name" value="Amidase_6"/>
</dbReference>
<reference evidence="2 5" key="2">
    <citation type="journal article" date="2020" name="Int. J. Med. Microbiol.">
        <title>Discovery of Paenibacillus larvae ERIC V: Phenotypic and genomic comparison to genotypes ERIC I-IV reveal different inventories of virulence factors which correlate with epidemiological prevalences of American Foulbrood.</title>
        <authorList>
            <person name="Beims H."/>
            <person name="Bunk B."/>
            <person name="Erler S."/>
            <person name="Mohr K.I."/>
            <person name="Sproer C."/>
            <person name="Pradella S."/>
            <person name="Gunther G."/>
            <person name="Rohde M."/>
            <person name="von der Ohe W."/>
            <person name="Steinert M."/>
        </authorList>
    </citation>
    <scope>NUCLEOTIDE SEQUENCE</scope>
    <source>
        <strain evidence="2">Eric_III</strain>
        <strain evidence="3">Eric_V</strain>
    </source>
</reference>
<dbReference type="EMBL" id="CP019717">
    <property type="protein sequence ID" value="QHZ53459.1"/>
    <property type="molecule type" value="Genomic_DNA"/>
</dbReference>
<dbReference type="STRING" id="147375.BXP28_14070"/>
<evidence type="ECO:0000313" key="2">
    <source>
        <dbReference type="EMBL" id="AVF28228.1"/>
    </source>
</evidence>
<dbReference type="GeneID" id="64220483"/>
<feature type="domain" description="Putative amidase" evidence="1">
    <location>
        <begin position="172"/>
        <end position="328"/>
    </location>
</feature>
<gene>
    <name evidence="2" type="ORF">ERICIII_04162</name>
    <name evidence="3" type="ORF">ERICV_04413</name>
</gene>
<dbReference type="AlphaFoldDB" id="A0A2L1U5T3"/>
<accession>A0A8B6WWZ1</accession>
<proteinExistence type="predicted"/>
<name>A0A2L1U5T3_9BACL</name>
<evidence type="ECO:0000313" key="3">
    <source>
        <dbReference type="EMBL" id="QHZ53459.1"/>
    </source>
</evidence>
<dbReference type="RefSeq" id="WP_036655309.1">
    <property type="nucleotide sequence ID" value="NZ_CP019651.1"/>
</dbReference>
<reference evidence="4" key="1">
    <citation type="submission" date="2017-02" db="EMBL/GenBank/DDBJ databases">
        <title>Delineation of Paenibacillus larvae strains originating from foulbrood outbreaks.</title>
        <authorList>
            <person name="Beims H."/>
            <person name="Bunk B."/>
            <person name="Sproeer C."/>
            <person name="Mohr K.I."/>
            <person name="Pradella S."/>
            <person name="Guenther G."/>
            <person name="Rohde M."/>
            <person name="von der Ohe W."/>
            <person name="Steinert M."/>
        </authorList>
    </citation>
    <scope>NUCLEOTIDE SEQUENCE [LARGE SCALE GENOMIC DNA]</scope>
    <source>
        <strain evidence="4">Eric_III</strain>
    </source>
</reference>
<protein>
    <submittedName>
        <fullName evidence="2">Two-component response regulator</fullName>
    </submittedName>
</protein>
<dbReference type="PANTHER" id="PTHR40032:SF1">
    <property type="entry name" value="EXPORTED PROTEIN"/>
    <property type="match status" value="1"/>
</dbReference>
<dbReference type="Proteomes" id="UP000464330">
    <property type="component" value="Chromosome"/>
</dbReference>
<dbReference type="Pfam" id="PF12671">
    <property type="entry name" value="Amidase_6"/>
    <property type="match status" value="1"/>
</dbReference>
<accession>A0A2L1U5T3</accession>
<sequence>MEWKQALYRYVDAHNKMMAEYNADAASESVRDSSYLDKQQVRLERMKDQIKQRGGRSLRHETRVKLRHVKQGYGVIAAELEFRRRWIYTIAKKEYTQETREREIVTLREFKGSWILTSVQPIQHEGERSRQEFHVQHHSLSKDYMDATVYPSEPLLNKQINTIGTPFARTVRYDRKEAARYADLWWDQPNPAYLTFEVDCTNYVSQCLFAGGAPMNYTGKRESGWWYSGMEGSRELWSYSWAVAHALQSYLPRGRRYLGGTEVNSAGELLPGDVICYDWDGNGRFQHNTIVTAKDKNGMPLVNAHTVSSYHRYWDYRDSYAWTKQTRYVFIHIHDNFNE</sequence>
<dbReference type="EMBL" id="CP019655">
    <property type="protein sequence ID" value="AVF28228.1"/>
    <property type="molecule type" value="Genomic_DNA"/>
</dbReference>
<evidence type="ECO:0000313" key="4">
    <source>
        <dbReference type="Proteomes" id="UP000239833"/>
    </source>
</evidence>
<dbReference type="PANTHER" id="PTHR40032">
    <property type="entry name" value="EXPORTED PROTEIN-RELATED"/>
    <property type="match status" value="1"/>
</dbReference>
<accession>A0A6C0QXG1</accession>
<evidence type="ECO:0000259" key="1">
    <source>
        <dbReference type="Pfam" id="PF12671"/>
    </source>
</evidence>